<dbReference type="InterPro" id="IPR001296">
    <property type="entry name" value="Glyco_trans_1"/>
</dbReference>
<accession>A0A8J3C8T7</accession>
<dbReference type="InterPro" id="IPR029063">
    <property type="entry name" value="SAM-dependent_MTases_sf"/>
</dbReference>
<evidence type="ECO:0000256" key="3">
    <source>
        <dbReference type="SAM" id="MobiDB-lite"/>
    </source>
</evidence>
<keyword evidence="7" id="KW-1185">Reference proteome</keyword>
<evidence type="ECO:0008006" key="8">
    <source>
        <dbReference type="Google" id="ProtNLM"/>
    </source>
</evidence>
<dbReference type="Gene3D" id="3.40.50.150">
    <property type="entry name" value="Vaccinia Virus protein VP39"/>
    <property type="match status" value="1"/>
</dbReference>
<dbReference type="SUPFAM" id="SSF53756">
    <property type="entry name" value="UDP-Glycosyltransferase/glycogen phosphorylase"/>
    <property type="match status" value="1"/>
</dbReference>
<reference evidence="6" key="2">
    <citation type="submission" date="2020-09" db="EMBL/GenBank/DDBJ databases">
        <authorList>
            <person name="Sun Q."/>
            <person name="Zhou Y."/>
        </authorList>
    </citation>
    <scope>NUCLEOTIDE SEQUENCE</scope>
    <source>
        <strain evidence="6">CGMCC 4.5737</strain>
    </source>
</reference>
<reference evidence="6" key="1">
    <citation type="journal article" date="2014" name="Int. J. Syst. Evol. Microbiol.">
        <title>Complete genome sequence of Corynebacterium casei LMG S-19264T (=DSM 44701T), isolated from a smear-ripened cheese.</title>
        <authorList>
            <consortium name="US DOE Joint Genome Institute (JGI-PGF)"/>
            <person name="Walter F."/>
            <person name="Albersmeier A."/>
            <person name="Kalinowski J."/>
            <person name="Ruckert C."/>
        </authorList>
    </citation>
    <scope>NUCLEOTIDE SEQUENCE</scope>
    <source>
        <strain evidence="6">CGMCC 4.5737</strain>
    </source>
</reference>
<evidence type="ECO:0000313" key="7">
    <source>
        <dbReference type="Proteomes" id="UP000637578"/>
    </source>
</evidence>
<protein>
    <recommendedName>
        <fullName evidence="8">FkbM family methyltransferase</fullName>
    </recommendedName>
</protein>
<dbReference type="SUPFAM" id="SSF53448">
    <property type="entry name" value="Nucleotide-diphospho-sugar transferases"/>
    <property type="match status" value="1"/>
</dbReference>
<sequence>MPDPFREAVLGPNVACTVVAKNYLPAAHVLACSYLEQHPNHRFVIAVVDGDEGIAEDGGYLVVGPDWFGIERDEYLRMATSYTVTELATAVKPFLLRRLRQDAHTVTYLDPDIQVFAPFPEIAELASEHSIVLTPHLLEPLPRDGKDPDEAAIMASGIFNLGFVAVGPGSEGFLDFWAERLRHDAIVAPEQQLFTDQRWVDNVPALFPHYVMRDPGLNVAYWNVYQRPISIDADGVVRAGSAILKFFHFSGYRPEKPWLLTHHWARRPRTVLSENPDLRRLCDEYRAALLTAGYGESLESVPYRFNKLPDGTRLTQMMRRVFRSGWISAERRLAAGKPAEIPAHPFGADGGRAFCEWLTSPADEQQAAVGTHRWAMAVWASRSDLQGAFPRPLGPEAKGFRAWCRSSGVAEGAMARWALPKEPEPPRAPTGEFGVNVLGYLTAELGVGEMGRIVHDAVALAGVPVTSVVEERSVPNRTALPTPETIGRPKYPISLLCVNADQTVHMVSTHPEVAHDRYRIGLWAWELEDFPSWQQEAFDFLDEIWTISDFCRDAFARHTDKPVKTIPVPVRDPGGRACSLWEQDRPFQFLFAFDFNSVAERKNPWGVVEAFRQAFPDREDVRLVIKAINGDRNPENRERLRVTVAEDSRIELIERYLSVAELNELYSNSHCYVSLHRSEGFGLTVAEAMARGLAVIATDYSSTTEFLDFNTGWPVPYRLVPVGDGCHPYPPTAVWAEPDLVLAAQAMREVADNPAEAERRGRAAREHILRARSMDVAAKWVRRELEQAHRTWQARRRPAAVPPPPPDPLSPLRSAREALRWRADTSSPSRVPLAPALRKAVLRVLDHYDVHQRKVLGRLTDGVESTVRQLVDRFAVADAERIAATEAERTVRESLEQRLANLERLVTHLRRQAPDYERTLRRLERDTSEVRRELSVRDDVLRRVAALQDQVDAEAKRTFEMFVDRDQRADQEKLELARLGQDLAVLHQNAALRHTPMPSGSAVVVTDAGALLLPADDEVILPWLEYHRSWETDEAELMAGLIEDGGTFLDVGAHVGYHTLRLFRDRDLSRVVTVEANPDTAELLRRNLDVNLPSHLRDRVTLVRAAAWDSEGVVRLTHPEEQNSGDFRVVPNGDGVEVPAIRLDDVPELQDTRVSLVKVDLQGRDHRALTGLATVLRRDRPHIVCEFCPGAIEELGDDPVDVLTDYRHLGYVVRGVDGSELAEVEATIAAARAATSGFLTLWLSPKTT</sequence>
<keyword evidence="1" id="KW-0808">Transferase</keyword>
<dbReference type="Gene3D" id="3.40.50.2000">
    <property type="entry name" value="Glycogen Phosphorylase B"/>
    <property type="match status" value="1"/>
</dbReference>
<dbReference type="InterPro" id="IPR029044">
    <property type="entry name" value="Nucleotide-diphossugar_trans"/>
</dbReference>
<evidence type="ECO:0000259" key="5">
    <source>
        <dbReference type="Pfam" id="PF05050"/>
    </source>
</evidence>
<dbReference type="PANTHER" id="PTHR46656:SF3">
    <property type="entry name" value="PUTATIVE-RELATED"/>
    <property type="match status" value="1"/>
</dbReference>
<comment type="caution">
    <text evidence="6">The sequence shown here is derived from an EMBL/GenBank/DDBJ whole genome shotgun (WGS) entry which is preliminary data.</text>
</comment>
<feature type="coiled-coil region" evidence="2">
    <location>
        <begin position="885"/>
        <end position="933"/>
    </location>
</feature>
<dbReference type="InterPro" id="IPR006342">
    <property type="entry name" value="FkbM_mtfrase"/>
</dbReference>
<dbReference type="CDD" id="cd03801">
    <property type="entry name" value="GT4_PimA-like"/>
    <property type="match status" value="1"/>
</dbReference>
<dbReference type="Proteomes" id="UP000637578">
    <property type="component" value="Unassembled WGS sequence"/>
</dbReference>
<feature type="domain" description="Methyltransferase FkbM" evidence="5">
    <location>
        <begin position="1050"/>
        <end position="1212"/>
    </location>
</feature>
<proteinExistence type="predicted"/>
<keyword evidence="2" id="KW-0175">Coiled coil</keyword>
<dbReference type="NCBIfam" id="TIGR01444">
    <property type="entry name" value="fkbM_fam"/>
    <property type="match status" value="1"/>
</dbReference>
<dbReference type="AlphaFoldDB" id="A0A8J3C8T7"/>
<dbReference type="EMBL" id="BMMK01000013">
    <property type="protein sequence ID" value="GGM57602.1"/>
    <property type="molecule type" value="Genomic_DNA"/>
</dbReference>
<name>A0A8J3C8T7_9PSEU</name>
<organism evidence="6 7">
    <name type="scientific">Longimycelium tulufanense</name>
    <dbReference type="NCBI Taxonomy" id="907463"/>
    <lineage>
        <taxon>Bacteria</taxon>
        <taxon>Bacillati</taxon>
        <taxon>Actinomycetota</taxon>
        <taxon>Actinomycetes</taxon>
        <taxon>Pseudonocardiales</taxon>
        <taxon>Pseudonocardiaceae</taxon>
        <taxon>Longimycelium</taxon>
    </lineage>
</organism>
<feature type="domain" description="Glycosyl transferase family 1" evidence="4">
    <location>
        <begin position="598"/>
        <end position="707"/>
    </location>
</feature>
<evidence type="ECO:0000313" key="6">
    <source>
        <dbReference type="EMBL" id="GGM57602.1"/>
    </source>
</evidence>
<evidence type="ECO:0000259" key="4">
    <source>
        <dbReference type="Pfam" id="PF00534"/>
    </source>
</evidence>
<dbReference type="SUPFAM" id="SSF53335">
    <property type="entry name" value="S-adenosyl-L-methionine-dependent methyltransferases"/>
    <property type="match status" value="1"/>
</dbReference>
<feature type="compositionally biased region" description="Pro residues" evidence="3">
    <location>
        <begin position="800"/>
        <end position="809"/>
    </location>
</feature>
<dbReference type="Pfam" id="PF05050">
    <property type="entry name" value="Methyltransf_21"/>
    <property type="match status" value="1"/>
</dbReference>
<gene>
    <name evidence="6" type="ORF">GCM10012275_30940</name>
</gene>
<dbReference type="Pfam" id="PF00534">
    <property type="entry name" value="Glycos_transf_1"/>
    <property type="match status" value="1"/>
</dbReference>
<dbReference type="GO" id="GO:0016757">
    <property type="term" value="F:glycosyltransferase activity"/>
    <property type="evidence" value="ECO:0007669"/>
    <property type="project" value="InterPro"/>
</dbReference>
<feature type="region of interest" description="Disordered" evidence="3">
    <location>
        <begin position="791"/>
        <end position="811"/>
    </location>
</feature>
<evidence type="ECO:0000256" key="1">
    <source>
        <dbReference type="ARBA" id="ARBA00022679"/>
    </source>
</evidence>
<dbReference type="PANTHER" id="PTHR46656">
    <property type="entry name" value="PUTATIVE-RELATED"/>
    <property type="match status" value="1"/>
</dbReference>
<evidence type="ECO:0000256" key="2">
    <source>
        <dbReference type="SAM" id="Coils"/>
    </source>
</evidence>
<dbReference type="Gene3D" id="3.90.550.10">
    <property type="entry name" value="Spore Coat Polysaccharide Biosynthesis Protein SpsA, Chain A"/>
    <property type="match status" value="1"/>
</dbReference>
<dbReference type="RefSeq" id="WP_189058248.1">
    <property type="nucleotide sequence ID" value="NZ_BMMK01000013.1"/>
</dbReference>